<gene>
    <name evidence="4" type="ORF">B0A49_04610</name>
</gene>
<name>A0A4U0XAD0_9PEZI</name>
<reference evidence="4 5" key="1">
    <citation type="submission" date="2017-03" db="EMBL/GenBank/DDBJ databases">
        <title>Genomes of endolithic fungi from Antarctica.</title>
        <authorList>
            <person name="Coleine C."/>
            <person name="Masonjones S."/>
            <person name="Stajich J.E."/>
        </authorList>
    </citation>
    <scope>NUCLEOTIDE SEQUENCE [LARGE SCALE GENOMIC DNA]</scope>
    <source>
        <strain evidence="4 5">CCFEE 5187</strain>
    </source>
</reference>
<evidence type="ECO:0000256" key="1">
    <source>
        <dbReference type="ARBA" id="ARBA00022614"/>
    </source>
</evidence>
<dbReference type="GO" id="GO:0005737">
    <property type="term" value="C:cytoplasm"/>
    <property type="evidence" value="ECO:0007669"/>
    <property type="project" value="TreeGrafter"/>
</dbReference>
<dbReference type="PANTHER" id="PTHR48051:SF1">
    <property type="entry name" value="RAS SUPPRESSOR PROTEIN 1"/>
    <property type="match status" value="1"/>
</dbReference>
<dbReference type="Pfam" id="PF13855">
    <property type="entry name" value="LRR_8"/>
    <property type="match status" value="1"/>
</dbReference>
<keyword evidence="2" id="KW-0677">Repeat</keyword>
<dbReference type="Gene3D" id="3.80.10.10">
    <property type="entry name" value="Ribonuclease Inhibitor"/>
    <property type="match status" value="1"/>
</dbReference>
<dbReference type="InterPro" id="IPR003591">
    <property type="entry name" value="Leu-rich_rpt_typical-subtyp"/>
</dbReference>
<evidence type="ECO:0000256" key="2">
    <source>
        <dbReference type="ARBA" id="ARBA00022737"/>
    </source>
</evidence>
<organism evidence="4 5">
    <name type="scientific">Cryomyces minteri</name>
    <dbReference type="NCBI Taxonomy" id="331657"/>
    <lineage>
        <taxon>Eukaryota</taxon>
        <taxon>Fungi</taxon>
        <taxon>Dikarya</taxon>
        <taxon>Ascomycota</taxon>
        <taxon>Pezizomycotina</taxon>
        <taxon>Dothideomycetes</taxon>
        <taxon>Dothideomycetes incertae sedis</taxon>
        <taxon>Cryomyces</taxon>
    </lineage>
</organism>
<keyword evidence="1" id="KW-0433">Leucine-rich repeat</keyword>
<comment type="caution">
    <text evidence="4">The sequence shown here is derived from an EMBL/GenBank/DDBJ whole genome shotgun (WGS) entry which is preliminary data.</text>
</comment>
<evidence type="ECO:0000256" key="3">
    <source>
        <dbReference type="SAM" id="MobiDB-lite"/>
    </source>
</evidence>
<evidence type="ECO:0000313" key="4">
    <source>
        <dbReference type="EMBL" id="TKA73041.1"/>
    </source>
</evidence>
<proteinExistence type="predicted"/>
<dbReference type="SUPFAM" id="SSF52075">
    <property type="entry name" value="Outer arm dynein light chain 1"/>
    <property type="match status" value="1"/>
</dbReference>
<dbReference type="SMART" id="SM00369">
    <property type="entry name" value="LRR_TYP"/>
    <property type="match status" value="2"/>
</dbReference>
<dbReference type="STRING" id="331657.A0A4U0XAD0"/>
<accession>A0A4U0XAD0</accession>
<dbReference type="PROSITE" id="PS51450">
    <property type="entry name" value="LRR"/>
    <property type="match status" value="1"/>
</dbReference>
<feature type="compositionally biased region" description="Pro residues" evidence="3">
    <location>
        <begin position="1"/>
        <end position="12"/>
    </location>
</feature>
<protein>
    <submittedName>
        <fullName evidence="4">Uncharacterized protein</fullName>
    </submittedName>
</protein>
<dbReference type="Proteomes" id="UP000308768">
    <property type="component" value="Unassembled WGS sequence"/>
</dbReference>
<dbReference type="AlphaFoldDB" id="A0A4U0XAD0"/>
<sequence length="523" mass="58282">MSLPSSPPPCITPLPSRKKRNHAYTFDDANTSSDPIFSDDAADAIEDYTGGRPRKYYRGSWWSHDVAAQAEDGRAAVADFARNGDSGVWMGSDSTDDSLGDGSGLPTRRALLPPRARPAAERVATKPLTAEDYARHEIERCVELNEEIVDLSAISLDTLSDATLRPLHQLIRPPRDDLLPPDSDEYGSFLPRIQLFLSRNALRTVPSEIFALENLAVLSLRNNKIAELPSSIGNLRNLVELNVASNRLRWLPWETLSLIGRAGKLKRLSVLPNPMVQGFKRCDAQAEARVWRLARDEPEAETMLQSARATLADRETDEAREPSAWFIKLQEELLGRMRAHELGSDDFEDPMFVDVEPVEAERYPWKQEPIHVVSTPITFLTIDGQPQRESVDPPSSTHYTVTHVPATESGHAPTAPDPTRISGVPSLLELASRECGKSPSLSRLSQSSPDELPAPVLRVLERAIHVRRTGGRSCSTCGRPYAIPRAEWIEYWHHVPDALVCSVEEMFLPFLRRACSWGCAVRR</sequence>
<dbReference type="OrthoDB" id="1517790at2759"/>
<dbReference type="InterPro" id="IPR050216">
    <property type="entry name" value="LRR_domain-containing"/>
</dbReference>
<feature type="region of interest" description="Disordered" evidence="3">
    <location>
        <begin position="1"/>
        <end position="38"/>
    </location>
</feature>
<evidence type="ECO:0000313" key="5">
    <source>
        <dbReference type="Proteomes" id="UP000308768"/>
    </source>
</evidence>
<dbReference type="InterPro" id="IPR032675">
    <property type="entry name" value="LRR_dom_sf"/>
</dbReference>
<dbReference type="InterPro" id="IPR001611">
    <property type="entry name" value="Leu-rich_rpt"/>
</dbReference>
<dbReference type="PANTHER" id="PTHR48051">
    <property type="match status" value="1"/>
</dbReference>
<dbReference type="EMBL" id="NAJN01000458">
    <property type="protein sequence ID" value="TKA73041.1"/>
    <property type="molecule type" value="Genomic_DNA"/>
</dbReference>
<keyword evidence="5" id="KW-1185">Reference proteome</keyword>